<dbReference type="AlphaFoldDB" id="B3PFL7"/>
<evidence type="ECO:0000313" key="1">
    <source>
        <dbReference type="EMBL" id="ACE85313.1"/>
    </source>
</evidence>
<gene>
    <name evidence="1" type="ordered locus">CJA_0133</name>
</gene>
<dbReference type="OrthoDB" id="9815414at2"/>
<name>B3PFL7_CELJU</name>
<accession>B3PFL7</accession>
<dbReference type="RefSeq" id="WP_012485816.1">
    <property type="nucleotide sequence ID" value="NC_010995.1"/>
</dbReference>
<dbReference type="KEGG" id="cja:CJA_0133"/>
<reference evidence="1 2" key="1">
    <citation type="journal article" date="2008" name="J. Bacteriol.">
        <title>Insights into plant cell wall degradation from the genome sequence of the soil bacterium Cellvibrio japonicus.</title>
        <authorList>
            <person name="Deboy R.T."/>
            <person name="Mongodin E.F."/>
            <person name="Fouts D.E."/>
            <person name="Tailford L.E."/>
            <person name="Khouri H."/>
            <person name="Emerson J.B."/>
            <person name="Mohamoud Y."/>
            <person name="Watkins K."/>
            <person name="Henrissat B."/>
            <person name="Gilbert H.J."/>
            <person name="Nelson K.E."/>
        </authorList>
    </citation>
    <scope>NUCLEOTIDE SEQUENCE [LARGE SCALE GENOMIC DNA]</scope>
    <source>
        <strain evidence="1 2">Ueda107</strain>
    </source>
</reference>
<dbReference type="STRING" id="498211.CJA_0133"/>
<proteinExistence type="predicted"/>
<organism evidence="1 2">
    <name type="scientific">Cellvibrio japonicus (strain Ueda107)</name>
    <name type="common">Pseudomonas fluorescens subsp. cellulosa</name>
    <dbReference type="NCBI Taxonomy" id="498211"/>
    <lineage>
        <taxon>Bacteria</taxon>
        <taxon>Pseudomonadati</taxon>
        <taxon>Pseudomonadota</taxon>
        <taxon>Gammaproteobacteria</taxon>
        <taxon>Cellvibrionales</taxon>
        <taxon>Cellvibrionaceae</taxon>
        <taxon>Cellvibrio</taxon>
    </lineage>
</organism>
<dbReference type="HOGENOM" id="CLU_1567894_0_0_6"/>
<dbReference type="EMBL" id="CP000934">
    <property type="protein sequence ID" value="ACE85313.1"/>
    <property type="molecule type" value="Genomic_DNA"/>
</dbReference>
<dbReference type="Gene3D" id="2.180.10.10">
    <property type="entry name" value="RHS repeat-associated core"/>
    <property type="match status" value="1"/>
</dbReference>
<evidence type="ECO:0000313" key="2">
    <source>
        <dbReference type="Proteomes" id="UP000001036"/>
    </source>
</evidence>
<protein>
    <submittedName>
        <fullName evidence="1">Rhs family protein</fullName>
    </submittedName>
</protein>
<sequence>MTSRGGETITYDVFNKPLTINGSNGTSSFSYGPNHERFKQVSSGKTTYVINGGAYEEIVDNNTGTVTQKSYVDGFMVQTKTGSIIEVTYLHKDHLGSTEAMTDANGNLTGRMSFGVWGQRQQASWQTGTPSTGELNAFKTQQGYTGHEQLDAHHLVHMGGESMTPASEDS</sequence>
<dbReference type="Proteomes" id="UP000001036">
    <property type="component" value="Chromosome"/>
</dbReference>
<dbReference type="eggNOG" id="COG3209">
    <property type="taxonomic scope" value="Bacteria"/>
</dbReference>
<keyword evidence="2" id="KW-1185">Reference proteome</keyword>